<accession>A0A974SQI9</accession>
<feature type="transmembrane region" description="Helical" evidence="6">
    <location>
        <begin position="77"/>
        <end position="100"/>
    </location>
</feature>
<dbReference type="InterPro" id="IPR001958">
    <property type="entry name" value="Tet-R_TetA/multi-R_MdtG-like"/>
</dbReference>
<feature type="transmembrane region" description="Helical" evidence="6">
    <location>
        <begin position="376"/>
        <end position="398"/>
    </location>
</feature>
<dbReference type="EMBL" id="CP064781">
    <property type="protein sequence ID" value="QRJ64615.1"/>
    <property type="molecule type" value="Genomic_DNA"/>
</dbReference>
<keyword evidence="4 6" id="KW-1133">Transmembrane helix</keyword>
<gene>
    <name evidence="8" type="ORF">IWH25_04480</name>
</gene>
<feature type="transmembrane region" description="Helical" evidence="6">
    <location>
        <begin position="220"/>
        <end position="244"/>
    </location>
</feature>
<dbReference type="Pfam" id="PF07690">
    <property type="entry name" value="MFS_1"/>
    <property type="match status" value="1"/>
</dbReference>
<proteinExistence type="predicted"/>
<feature type="transmembrane region" description="Helical" evidence="6">
    <location>
        <begin position="312"/>
        <end position="333"/>
    </location>
</feature>
<dbReference type="GO" id="GO:0022857">
    <property type="term" value="F:transmembrane transporter activity"/>
    <property type="evidence" value="ECO:0007669"/>
    <property type="project" value="InterPro"/>
</dbReference>
<dbReference type="Proteomes" id="UP000663444">
    <property type="component" value="Chromosome"/>
</dbReference>
<feature type="domain" description="Major facilitator superfamily (MFS) profile" evidence="7">
    <location>
        <begin position="5"/>
        <end position="398"/>
    </location>
</feature>
<reference evidence="8" key="1">
    <citation type="submission" date="2020-11" db="EMBL/GenBank/DDBJ databases">
        <title>Azospira restricta DSM 18626 genome sequence.</title>
        <authorList>
            <person name="Moe W.M."/>
        </authorList>
    </citation>
    <scope>NUCLEOTIDE SEQUENCE</scope>
    <source>
        <strain evidence="8">DSM 18626</strain>
    </source>
</reference>
<dbReference type="InterPro" id="IPR011701">
    <property type="entry name" value="MFS"/>
</dbReference>
<keyword evidence="2" id="KW-0813">Transport</keyword>
<dbReference type="SUPFAM" id="SSF103473">
    <property type="entry name" value="MFS general substrate transporter"/>
    <property type="match status" value="1"/>
</dbReference>
<evidence type="ECO:0000313" key="9">
    <source>
        <dbReference type="Proteomes" id="UP000663444"/>
    </source>
</evidence>
<evidence type="ECO:0000256" key="1">
    <source>
        <dbReference type="ARBA" id="ARBA00004141"/>
    </source>
</evidence>
<keyword evidence="5 6" id="KW-0472">Membrane</keyword>
<evidence type="ECO:0000256" key="4">
    <source>
        <dbReference type="ARBA" id="ARBA00022989"/>
    </source>
</evidence>
<evidence type="ECO:0000313" key="8">
    <source>
        <dbReference type="EMBL" id="QRJ64615.1"/>
    </source>
</evidence>
<feature type="transmembrane region" description="Helical" evidence="6">
    <location>
        <begin position="256"/>
        <end position="276"/>
    </location>
</feature>
<feature type="transmembrane region" description="Helical" evidence="6">
    <location>
        <begin position="106"/>
        <end position="123"/>
    </location>
</feature>
<evidence type="ECO:0000259" key="7">
    <source>
        <dbReference type="PROSITE" id="PS50850"/>
    </source>
</evidence>
<dbReference type="PANTHER" id="PTHR23504">
    <property type="entry name" value="MAJOR FACILITATOR SUPERFAMILY DOMAIN-CONTAINING PROTEIN 10"/>
    <property type="match status" value="1"/>
</dbReference>
<keyword evidence="9" id="KW-1185">Reference proteome</keyword>
<sequence length="416" mass="41267">MTRRAFCLLAGANFVIALGYGAILPLLPTMLGDVAGVATPTAVAWHTGALLGSYMLGLFVTAPLWGAVSDRIGGHRLLLFGLCGYAVALVAFAMAGSLASAYGCRILAGVAGGAVLPVVTTSIGKVPDPRVRARLFAGASIATLLGLLAGPAASGFVYAAMERMGDVSEMTLAVVGLPLATAAGCALAVAMGVALGGIGDPAVGSADPKLRPPRIVWRQASPVLFASFLVLFGLGAFEAMLPVLAPTALSLDPPTLGALLALCMVVMLAVQSGLFLAPILHRVAHGPFLAAGFLVLAAGIAFLGQAGSLAGAALAVALIGAGGAFLQPAIAYLATLNDAGASGTLLGALTGAGSLGQGLGSLAGGALFAALNANGLWVIAAALVGGAAWIGMPVRANAARVSRNKGRKENVRETFR</sequence>
<dbReference type="KEGG" id="ares:IWH25_04480"/>
<dbReference type="PANTHER" id="PTHR23504:SF15">
    <property type="entry name" value="MAJOR FACILITATOR SUPERFAMILY (MFS) PROFILE DOMAIN-CONTAINING PROTEIN"/>
    <property type="match status" value="1"/>
</dbReference>
<feature type="transmembrane region" description="Helical" evidence="6">
    <location>
        <begin position="288"/>
        <end position="306"/>
    </location>
</feature>
<organism evidence="8 9">
    <name type="scientific">Azospira restricta</name>
    <dbReference type="NCBI Taxonomy" id="404405"/>
    <lineage>
        <taxon>Bacteria</taxon>
        <taxon>Pseudomonadati</taxon>
        <taxon>Pseudomonadota</taxon>
        <taxon>Betaproteobacteria</taxon>
        <taxon>Rhodocyclales</taxon>
        <taxon>Rhodocyclaceae</taxon>
        <taxon>Azospira</taxon>
    </lineage>
</organism>
<dbReference type="PRINTS" id="PR01035">
    <property type="entry name" value="TCRTETA"/>
</dbReference>
<evidence type="ECO:0000256" key="6">
    <source>
        <dbReference type="SAM" id="Phobius"/>
    </source>
</evidence>
<name>A0A974SQI9_9RHOO</name>
<feature type="transmembrane region" description="Helical" evidence="6">
    <location>
        <begin position="345"/>
        <end position="370"/>
    </location>
</feature>
<dbReference type="Gene3D" id="1.20.1250.20">
    <property type="entry name" value="MFS general substrate transporter like domains"/>
    <property type="match status" value="1"/>
</dbReference>
<dbReference type="RefSeq" id="WP_203388158.1">
    <property type="nucleotide sequence ID" value="NZ_CP064781.1"/>
</dbReference>
<comment type="subcellular location">
    <subcellularLocation>
        <location evidence="1">Membrane</location>
        <topology evidence="1">Multi-pass membrane protein</topology>
    </subcellularLocation>
</comment>
<feature type="transmembrane region" description="Helical" evidence="6">
    <location>
        <begin position="135"/>
        <end position="160"/>
    </location>
</feature>
<evidence type="ECO:0000256" key="3">
    <source>
        <dbReference type="ARBA" id="ARBA00022692"/>
    </source>
</evidence>
<dbReference type="InterPro" id="IPR036259">
    <property type="entry name" value="MFS_trans_sf"/>
</dbReference>
<feature type="transmembrane region" description="Helical" evidence="6">
    <location>
        <begin position="172"/>
        <end position="199"/>
    </location>
</feature>
<dbReference type="GO" id="GO:0016020">
    <property type="term" value="C:membrane"/>
    <property type="evidence" value="ECO:0007669"/>
    <property type="project" value="UniProtKB-SubCell"/>
</dbReference>
<keyword evidence="3 6" id="KW-0812">Transmembrane</keyword>
<feature type="transmembrane region" description="Helical" evidence="6">
    <location>
        <begin position="45"/>
        <end position="65"/>
    </location>
</feature>
<dbReference type="AlphaFoldDB" id="A0A974SQI9"/>
<dbReference type="InterPro" id="IPR020846">
    <property type="entry name" value="MFS_dom"/>
</dbReference>
<evidence type="ECO:0000256" key="5">
    <source>
        <dbReference type="ARBA" id="ARBA00023136"/>
    </source>
</evidence>
<protein>
    <submittedName>
        <fullName evidence="8">MFS transporter</fullName>
    </submittedName>
</protein>
<evidence type="ECO:0000256" key="2">
    <source>
        <dbReference type="ARBA" id="ARBA00022448"/>
    </source>
</evidence>
<dbReference type="PROSITE" id="PS50850">
    <property type="entry name" value="MFS"/>
    <property type="match status" value="1"/>
</dbReference>